<evidence type="ECO:0000256" key="1">
    <source>
        <dbReference type="ARBA" id="ARBA00001974"/>
    </source>
</evidence>
<dbReference type="GO" id="GO:0047091">
    <property type="term" value="F:L-lysine 6-monooxygenase (NADPH) activity"/>
    <property type="evidence" value="ECO:0007669"/>
    <property type="project" value="UniProtKB-EC"/>
</dbReference>
<keyword evidence="9" id="KW-0560">Oxidoreductase</keyword>
<dbReference type="AlphaFoldDB" id="A0AB39MR06"/>
<proteinExistence type="inferred from homology"/>
<keyword evidence="10" id="KW-0503">Monooxygenase</keyword>
<evidence type="ECO:0000256" key="14">
    <source>
        <dbReference type="ARBA" id="ARBA00032738"/>
    </source>
</evidence>
<dbReference type="SUPFAM" id="SSF51905">
    <property type="entry name" value="FAD/NAD(P)-binding domain"/>
    <property type="match status" value="2"/>
</dbReference>
<keyword evidence="8" id="KW-0521">NADP</keyword>
<keyword evidence="6" id="KW-0285">Flavoprotein</keyword>
<evidence type="ECO:0000256" key="8">
    <source>
        <dbReference type="ARBA" id="ARBA00022857"/>
    </source>
</evidence>
<dbReference type="Gene3D" id="3.50.50.60">
    <property type="entry name" value="FAD/NAD(P)-binding domain"/>
    <property type="match status" value="1"/>
</dbReference>
<dbReference type="PRINTS" id="PR00368">
    <property type="entry name" value="FADPNR"/>
</dbReference>
<evidence type="ECO:0000256" key="4">
    <source>
        <dbReference type="ARBA" id="ARBA00013076"/>
    </source>
</evidence>
<evidence type="ECO:0000256" key="12">
    <source>
        <dbReference type="ARBA" id="ARBA00031158"/>
    </source>
</evidence>
<dbReference type="EMBL" id="CP163431">
    <property type="protein sequence ID" value="XDQ07557.1"/>
    <property type="molecule type" value="Genomic_DNA"/>
</dbReference>
<dbReference type="InterPro" id="IPR036188">
    <property type="entry name" value="FAD/NAD-bd_sf"/>
</dbReference>
<evidence type="ECO:0000256" key="15">
    <source>
        <dbReference type="ARBA" id="ARBA00048407"/>
    </source>
</evidence>
<organism evidence="16">
    <name type="scientific">Streptomyces sp. R08</name>
    <dbReference type="NCBI Taxonomy" id="3238624"/>
    <lineage>
        <taxon>Bacteria</taxon>
        <taxon>Bacillati</taxon>
        <taxon>Actinomycetota</taxon>
        <taxon>Actinomycetes</taxon>
        <taxon>Kitasatosporales</taxon>
        <taxon>Streptomycetaceae</taxon>
        <taxon>Streptomyces</taxon>
    </lineage>
</organism>
<evidence type="ECO:0000256" key="10">
    <source>
        <dbReference type="ARBA" id="ARBA00023033"/>
    </source>
</evidence>
<evidence type="ECO:0000256" key="11">
    <source>
        <dbReference type="ARBA" id="ARBA00029939"/>
    </source>
</evidence>
<evidence type="ECO:0000256" key="5">
    <source>
        <dbReference type="ARBA" id="ARBA00016406"/>
    </source>
</evidence>
<evidence type="ECO:0000313" key="16">
    <source>
        <dbReference type="EMBL" id="XDQ07557.1"/>
    </source>
</evidence>
<evidence type="ECO:0000256" key="6">
    <source>
        <dbReference type="ARBA" id="ARBA00022630"/>
    </source>
</evidence>
<keyword evidence="7" id="KW-0274">FAD</keyword>
<dbReference type="PANTHER" id="PTHR42802">
    <property type="entry name" value="MONOOXYGENASE"/>
    <property type="match status" value="1"/>
</dbReference>
<evidence type="ECO:0000256" key="7">
    <source>
        <dbReference type="ARBA" id="ARBA00022827"/>
    </source>
</evidence>
<dbReference type="EC" id="1.14.13.59" evidence="4"/>
<evidence type="ECO:0000256" key="2">
    <source>
        <dbReference type="ARBA" id="ARBA00004924"/>
    </source>
</evidence>
<comment type="catalytic activity">
    <reaction evidence="15">
        <text>L-lysine + NADPH + O2 = N(6)-hydroxy-L-lysine + NADP(+) + H2O</text>
        <dbReference type="Rhea" id="RHEA:23228"/>
        <dbReference type="ChEBI" id="CHEBI:15377"/>
        <dbReference type="ChEBI" id="CHEBI:15379"/>
        <dbReference type="ChEBI" id="CHEBI:32551"/>
        <dbReference type="ChEBI" id="CHEBI:57783"/>
        <dbReference type="ChEBI" id="CHEBI:57820"/>
        <dbReference type="ChEBI" id="CHEBI:58349"/>
        <dbReference type="EC" id="1.14.13.59"/>
    </reaction>
</comment>
<gene>
    <name evidence="16" type="ORF">AB5J58_48585</name>
</gene>
<accession>A0AB39MR06</accession>
<comment type="cofactor">
    <cofactor evidence="1">
        <name>FAD</name>
        <dbReference type="ChEBI" id="CHEBI:57692"/>
    </cofactor>
</comment>
<evidence type="ECO:0000256" key="9">
    <source>
        <dbReference type="ARBA" id="ARBA00023002"/>
    </source>
</evidence>
<name>A0AB39MR06_9ACTN</name>
<sequence>MDYKGSARVLGIGAGPANLSLAALAEPIPELSVTVLEARNSVSWHPGLLWTDSRLQVSGVKDLVTLADPRNRFSFLNFLHEHGRLYRHLIANADHVSRLEFDQYFTWAAKMLDVHLAETVKEVDHDGQRFVVQTTAGTWIADNLLLGIGQAPYIPDFARPFIGPHLWHAAHHLNHGRSLADKDVLLVGGGQSGAEIAMDLVSGKAGLPRQLTWVTGQRGFTPLDESPFSGEWFNPKFVEYFHEKSLTQRSMLLALQSPADHGTSQQLLQRIYKRLYEIDYLTPHTFRHSLMSGVELADLSRLRNGFNCSLQDVVTSEKWDTTAEIVVLATGFHRQLPCFMEPLRDRLPLAGDEYIVERDYRIAWDGPDTNRIYVQNAARSSHGVADPNLSLAAWRSAVIINSLLRREHYSLGRQDITLDLNRNEQPRLP</sequence>
<evidence type="ECO:0000256" key="13">
    <source>
        <dbReference type="ARBA" id="ARBA00032493"/>
    </source>
</evidence>
<dbReference type="RefSeq" id="WP_369192328.1">
    <property type="nucleotide sequence ID" value="NZ_CP163431.1"/>
</dbReference>
<comment type="pathway">
    <text evidence="2">Siderophore biosynthesis.</text>
</comment>
<reference evidence="16" key="1">
    <citation type="submission" date="2024-07" db="EMBL/GenBank/DDBJ databases">
        <authorList>
            <person name="Yu S.T."/>
        </authorList>
    </citation>
    <scope>NUCLEOTIDE SEQUENCE</scope>
    <source>
        <strain evidence="16">R08</strain>
    </source>
</reference>
<dbReference type="PANTHER" id="PTHR42802:SF1">
    <property type="entry name" value="L-ORNITHINE N(5)-MONOOXYGENASE"/>
    <property type="match status" value="1"/>
</dbReference>
<comment type="similarity">
    <text evidence="3">Belongs to the lysine N(6)-hydroxylase/L-ornithine N(5)-oxygenase family.</text>
</comment>
<protein>
    <recommendedName>
        <fullName evidence="5">L-lysine N6-monooxygenase MbtG</fullName>
        <ecNumber evidence="4">1.14.13.59</ecNumber>
    </recommendedName>
    <alternativeName>
        <fullName evidence="14">Lysine 6-N-hydroxylase</fullName>
    </alternativeName>
    <alternativeName>
        <fullName evidence="13">Lysine N6-hydroxylase</fullName>
    </alternativeName>
    <alternativeName>
        <fullName evidence="11">Lysine-N-oxygenase</fullName>
    </alternativeName>
    <alternativeName>
        <fullName evidence="12">Mycobactin synthase protein G</fullName>
    </alternativeName>
</protein>
<evidence type="ECO:0000256" key="3">
    <source>
        <dbReference type="ARBA" id="ARBA00007588"/>
    </source>
</evidence>
<dbReference type="Pfam" id="PF13434">
    <property type="entry name" value="Lys_Orn_oxgnase"/>
    <property type="match status" value="1"/>
</dbReference>
<dbReference type="InterPro" id="IPR025700">
    <property type="entry name" value="Lys/Orn_oxygenase"/>
</dbReference>